<dbReference type="AlphaFoldDB" id="A0A1G2AXL6"/>
<dbReference type="EMBL" id="MHKD01000042">
    <property type="protein sequence ID" value="OGY81682.1"/>
    <property type="molecule type" value="Genomic_DNA"/>
</dbReference>
<evidence type="ECO:0000313" key="1">
    <source>
        <dbReference type="EMBL" id="OGY81682.1"/>
    </source>
</evidence>
<dbReference type="Proteomes" id="UP000176952">
    <property type="component" value="Unassembled WGS sequence"/>
</dbReference>
<evidence type="ECO:0000313" key="2">
    <source>
        <dbReference type="Proteomes" id="UP000176952"/>
    </source>
</evidence>
<sequence>MRFFLRYFLLSVFLFGFPTVVFSASFDRNNVIGDRELTSSQAMGLSRIQSFLAAKGALGGLSFAVDGVTKTAAQIIYENALTYEISPEYLITRMQVEQGVITAGRPTDNQLNWATGYGRCDHCTPEQAAKYKGFDNQVAWGAKGVRTYIDDIASTGTTISGWGPGVTKTSLDGLEVTPENAATAALYTYTPWVGYHEGDENVGGNSLFYDIFTKWFNLSYPDGTLLQDVNTGGIYIIRNGKKLPFTRREAFFANYDPRDLIPASKVTLDAYETGQAISFANFSLLRSPSGTVYLYNDGKIRGISSGEVFRKLGYNPEEIQAVSWDTLKSFQEDSPITADDVFPAGILYQYKETGAVVYVDPKGVRHNIINRELLNVNFKGKQVVSVAATVIDQLPRGNDVLFPDGTLVSSHEVGSVYVISNGEKRAFTSAEAFTQLGYRWDNIIFTSKAALNLHPNGKPLTLDK</sequence>
<proteinExistence type="predicted"/>
<gene>
    <name evidence="1" type="ORF">A3F54_01310</name>
</gene>
<reference evidence="1 2" key="1">
    <citation type="journal article" date="2016" name="Nat. Commun.">
        <title>Thousands of microbial genomes shed light on interconnected biogeochemical processes in an aquifer system.</title>
        <authorList>
            <person name="Anantharaman K."/>
            <person name="Brown C.T."/>
            <person name="Hug L.A."/>
            <person name="Sharon I."/>
            <person name="Castelle C.J."/>
            <person name="Probst A.J."/>
            <person name="Thomas B.C."/>
            <person name="Singh A."/>
            <person name="Wilkins M.J."/>
            <person name="Karaoz U."/>
            <person name="Brodie E.L."/>
            <person name="Williams K.H."/>
            <person name="Hubbard S.S."/>
            <person name="Banfield J.F."/>
        </authorList>
    </citation>
    <scope>NUCLEOTIDE SEQUENCE [LARGE SCALE GENOMIC DNA]</scope>
</reference>
<accession>A0A1G2AXL6</accession>
<dbReference type="STRING" id="1798542.A3F54_01310"/>
<organism evidence="1 2">
    <name type="scientific">Candidatus Kerfeldbacteria bacterium RIFCSPHIGHO2_12_FULL_48_17</name>
    <dbReference type="NCBI Taxonomy" id="1798542"/>
    <lineage>
        <taxon>Bacteria</taxon>
        <taxon>Candidatus Kerfeldiibacteriota</taxon>
    </lineage>
</organism>
<comment type="caution">
    <text evidence="1">The sequence shown here is derived from an EMBL/GenBank/DDBJ whole genome shotgun (WGS) entry which is preliminary data.</text>
</comment>
<protein>
    <submittedName>
        <fullName evidence="1">Uncharacterized protein</fullName>
    </submittedName>
</protein>
<name>A0A1G2AXL6_9BACT</name>